<dbReference type="Proteomes" id="UP000010878">
    <property type="component" value="Chromosome"/>
</dbReference>
<keyword evidence="3" id="KW-1185">Reference proteome</keyword>
<dbReference type="GeneID" id="14405105"/>
<proteinExistence type="predicted"/>
<feature type="region of interest" description="Disordered" evidence="1">
    <location>
        <begin position="319"/>
        <end position="351"/>
    </location>
</feature>
<dbReference type="STRING" id="694430.Natoc_2021"/>
<dbReference type="InterPro" id="IPR036849">
    <property type="entry name" value="Enolase-like_C_sf"/>
</dbReference>
<evidence type="ECO:0000313" key="3">
    <source>
        <dbReference type="Proteomes" id="UP000010878"/>
    </source>
</evidence>
<accession>L0JXR8</accession>
<dbReference type="HOGENOM" id="CLU_788977_0_0_2"/>
<dbReference type="SUPFAM" id="SSF51604">
    <property type="entry name" value="Enolase C-terminal domain-like"/>
    <property type="match status" value="1"/>
</dbReference>
<dbReference type="Gene3D" id="3.30.390.10">
    <property type="entry name" value="Enolase-like, N-terminal domain"/>
    <property type="match status" value="1"/>
</dbReference>
<gene>
    <name evidence="2" type="ORF">Natoc_2021</name>
</gene>
<evidence type="ECO:0000256" key="1">
    <source>
        <dbReference type="SAM" id="MobiDB-lite"/>
    </source>
</evidence>
<dbReference type="EMBL" id="CP003929">
    <property type="protein sequence ID" value="AGB37807.1"/>
    <property type="molecule type" value="Genomic_DNA"/>
</dbReference>
<dbReference type="InterPro" id="IPR029017">
    <property type="entry name" value="Enolase-like_N"/>
</dbReference>
<dbReference type="RefSeq" id="WP_015321251.1">
    <property type="nucleotide sequence ID" value="NC_019974.1"/>
</dbReference>
<name>L0JXR8_9EURY</name>
<evidence type="ECO:0000313" key="2">
    <source>
        <dbReference type="EMBL" id="AGB37807.1"/>
    </source>
</evidence>
<reference evidence="2 3" key="1">
    <citation type="submission" date="2012-11" db="EMBL/GenBank/DDBJ databases">
        <title>FINISHED of Natronococcus occultus SP4, DSM 3396.</title>
        <authorList>
            <consortium name="DOE Joint Genome Institute"/>
            <person name="Eisen J."/>
            <person name="Huntemann M."/>
            <person name="Wei C.-L."/>
            <person name="Han J."/>
            <person name="Detter J.C."/>
            <person name="Han C."/>
            <person name="Tapia R."/>
            <person name="Chen A."/>
            <person name="Kyrpides N."/>
            <person name="Mavromatis K."/>
            <person name="Markowitz V."/>
            <person name="Szeto E."/>
            <person name="Ivanova N."/>
            <person name="Mikhailova N."/>
            <person name="Ovchinnikova G."/>
            <person name="Pagani I."/>
            <person name="Pati A."/>
            <person name="Goodwin L."/>
            <person name="Nordberg H.P."/>
            <person name="Cantor M.N."/>
            <person name="Hua S.X."/>
            <person name="Woyke T."/>
            <person name="Eisen J."/>
            <person name="Klenk H.-P."/>
            <person name="Klenk H.-P."/>
        </authorList>
    </citation>
    <scope>NUCLEOTIDE SEQUENCE [LARGE SCALE GENOMIC DNA]</scope>
    <source>
        <strain evidence="2 3">SP4</strain>
    </source>
</reference>
<dbReference type="OrthoDB" id="155947at2157"/>
<dbReference type="KEGG" id="nou:Natoc_2021"/>
<dbReference type="AlphaFoldDB" id="L0JXR8"/>
<dbReference type="Gene3D" id="3.20.20.120">
    <property type="entry name" value="Enolase-like C-terminal domain"/>
    <property type="match status" value="1"/>
</dbReference>
<protein>
    <submittedName>
        <fullName evidence="2">Enolase superfamily enzyme related to L-alanine-DL-glutamate epimerase</fullName>
    </submittedName>
</protein>
<organism evidence="2 3">
    <name type="scientific">Natronococcus occultus SP4</name>
    <dbReference type="NCBI Taxonomy" id="694430"/>
    <lineage>
        <taxon>Archaea</taxon>
        <taxon>Methanobacteriati</taxon>
        <taxon>Methanobacteriota</taxon>
        <taxon>Stenosarchaea group</taxon>
        <taxon>Halobacteria</taxon>
        <taxon>Halobacteriales</taxon>
        <taxon>Natrialbaceae</taxon>
        <taxon>Natronococcus</taxon>
    </lineage>
</organism>
<sequence length="351" mass="38881">MRYDQLADLSLTIEDVSMDRLERETSSGFTRVTTEFVLEGPDGAVGRGEDVTYETEEHDALAEAGPPDLAGEYTIDDVSARLADLDLFPAGAPDREVFRNYRRWGLEAAALDLALRQAGTDLATRFDREYEPVRFIASTRLGDEPSTDRVDALREAVADVELKLDPTPEWDAALVEALAATDAVRVLDLKGQYHGTEVDVEADPELYELVIEAFPEAVLEDPALEDDTEALFENEDVRSRTSWDAPIHGLEDVRNLPWEPEWLNIKPSRFGSLESLLETIDYCLERGMTLYGGGQFELGVGRGQLQAVASLFYPDTPNDVAPGAYNDPEVTGELPESPLEPPADPKGFRWS</sequence>
<dbReference type="eggNOG" id="arCOG06337">
    <property type="taxonomic scope" value="Archaea"/>
</dbReference>